<name>A0A1C3E8R6_9PLAN</name>
<keyword evidence="4" id="KW-1185">Reference proteome</keyword>
<sequence>MSESIRQTFFADNFHQRSSVFLHFCPGNPAMKSFVQFILIGVVLLAIVGFSRQWFAVVTTNRPEEGKVDLHLEVNKQKIQEDTRQARTALQSAADRTIRRNSANQQPQDDQLSRGWPDDQSDVELPRASAKPGSTVRDGFRNGNDQWSAPQNNDSNSDGDAPLFVPPTRRTAQQENDLLDAAKPQ</sequence>
<protein>
    <submittedName>
        <fullName evidence="3">Uncharacterized protein</fullName>
    </submittedName>
</protein>
<evidence type="ECO:0000256" key="1">
    <source>
        <dbReference type="SAM" id="MobiDB-lite"/>
    </source>
</evidence>
<keyword evidence="2" id="KW-1133">Transmembrane helix</keyword>
<comment type="caution">
    <text evidence="3">The sequence shown here is derived from an EMBL/GenBank/DDBJ whole genome shotgun (WGS) entry which is preliminary data.</text>
</comment>
<dbReference type="EMBL" id="LYDR01000127">
    <property type="protein sequence ID" value="ODA29616.1"/>
    <property type="molecule type" value="Genomic_DNA"/>
</dbReference>
<proteinExistence type="predicted"/>
<keyword evidence="2" id="KW-0812">Transmembrane</keyword>
<feature type="compositionally biased region" description="Polar residues" evidence="1">
    <location>
        <begin position="100"/>
        <end position="110"/>
    </location>
</feature>
<dbReference type="AlphaFoldDB" id="A0A1C3E8R6"/>
<dbReference type="Proteomes" id="UP000094828">
    <property type="component" value="Unassembled WGS sequence"/>
</dbReference>
<organism evidence="3 4">
    <name type="scientific">Planctopirus hydrillae</name>
    <dbReference type="NCBI Taxonomy" id="1841610"/>
    <lineage>
        <taxon>Bacteria</taxon>
        <taxon>Pseudomonadati</taxon>
        <taxon>Planctomycetota</taxon>
        <taxon>Planctomycetia</taxon>
        <taxon>Planctomycetales</taxon>
        <taxon>Planctomycetaceae</taxon>
        <taxon>Planctopirus</taxon>
    </lineage>
</organism>
<evidence type="ECO:0000313" key="3">
    <source>
        <dbReference type="EMBL" id="ODA29616.1"/>
    </source>
</evidence>
<evidence type="ECO:0000256" key="2">
    <source>
        <dbReference type="SAM" id="Phobius"/>
    </source>
</evidence>
<feature type="region of interest" description="Disordered" evidence="1">
    <location>
        <begin position="87"/>
        <end position="185"/>
    </location>
</feature>
<accession>A0A1C3E8R6</accession>
<gene>
    <name evidence="3" type="ORF">A6X21_08055</name>
</gene>
<feature type="transmembrane region" description="Helical" evidence="2">
    <location>
        <begin position="34"/>
        <end position="55"/>
    </location>
</feature>
<reference evidence="3 4" key="1">
    <citation type="submission" date="2016-05" db="EMBL/GenBank/DDBJ databases">
        <title>Genomic and physiological characterization of Planctopirus sp. isolated from fresh water lake.</title>
        <authorList>
            <person name="Subhash Y."/>
            <person name="Ramana C."/>
        </authorList>
    </citation>
    <scope>NUCLEOTIDE SEQUENCE [LARGE SCALE GENOMIC DNA]</scope>
    <source>
        <strain evidence="3 4">JC280</strain>
    </source>
</reference>
<keyword evidence="2" id="KW-0472">Membrane</keyword>
<evidence type="ECO:0000313" key="4">
    <source>
        <dbReference type="Proteomes" id="UP000094828"/>
    </source>
</evidence>
<feature type="compositionally biased region" description="Polar residues" evidence="1">
    <location>
        <begin position="143"/>
        <end position="158"/>
    </location>
</feature>